<comment type="caution">
    <text evidence="6">The sequence shown here is derived from an EMBL/GenBank/DDBJ whole genome shotgun (WGS) entry which is preliminary data.</text>
</comment>
<keyword evidence="6" id="KW-0969">Cilium</keyword>
<dbReference type="OrthoDB" id="8004955at2"/>
<dbReference type="Pfam" id="PF00669">
    <property type="entry name" value="Flagellin_N"/>
    <property type="match status" value="1"/>
</dbReference>
<reference evidence="6 7" key="1">
    <citation type="submission" date="2019-01" db="EMBL/GenBank/DDBJ databases">
        <title>The draft genome of Rhizobium sp. 24NR.</title>
        <authorList>
            <person name="Liu L."/>
            <person name="Liang L."/>
            <person name="Shi S."/>
            <person name="Xu L."/>
            <person name="Wang X."/>
            <person name="Li L."/>
            <person name="Zhang X."/>
        </authorList>
    </citation>
    <scope>NUCLEOTIDE SEQUENCE [LARGE SCALE GENOMIC DNA]</scope>
    <source>
        <strain evidence="6 7">24NR</strain>
    </source>
</reference>
<sequence length="342" mass="36419">MKTTSISSLSVSQAMQLTVSSSHAEISKLQKESVSGTFEDVGLELGTRTSTSLDYDRETARLQAIIDSNSMSNQRMQSSQLAMQQMSDSGQTLLNSLVALSGSSDSTSLQVSADTAMSVLENFNSYANVSTNGEYLFSGINTDVAPLGDTFIGDLKDNFNTSLDDFMSSNGIASASDITSSQMKTFLTDYTSNFDWSVYSKASDNKMSSRISTSESVTTSSSLNGDGFKNLALSSLITSQLATKGLSSDALSAVNTQVTTLAGLAVSGIDAERSSMGLSQERVEKANTAMKSQMGIINTQLTGLVGVDTYEASVRLNTLLTQVETSYKITSKIQDMSLVNYL</sequence>
<evidence type="ECO:0000259" key="5">
    <source>
        <dbReference type="Pfam" id="PF00700"/>
    </source>
</evidence>
<keyword evidence="7" id="KW-1185">Reference proteome</keyword>
<feature type="domain" description="Flagellin N-terminal" evidence="4">
    <location>
        <begin position="6"/>
        <end position="142"/>
    </location>
</feature>
<dbReference type="InterPro" id="IPR046358">
    <property type="entry name" value="Flagellin_C"/>
</dbReference>
<dbReference type="Proteomes" id="UP000287687">
    <property type="component" value="Unassembled WGS sequence"/>
</dbReference>
<comment type="function">
    <text evidence="3">Flagellin is the subunit protein which polymerizes to form the filaments of bacterial flagella.</text>
</comment>
<keyword evidence="6" id="KW-0282">Flagellum</keyword>
<accession>A0A444LFY1</accession>
<keyword evidence="2 3" id="KW-0975">Bacterial flagellum</keyword>
<evidence type="ECO:0000256" key="3">
    <source>
        <dbReference type="RuleBase" id="RU362073"/>
    </source>
</evidence>
<feature type="domain" description="Flagellin C-terminal" evidence="5">
    <location>
        <begin position="263"/>
        <end position="342"/>
    </location>
</feature>
<name>A0A444LFY1_9HYPH</name>
<dbReference type="GO" id="GO:0009288">
    <property type="term" value="C:bacterial-type flagellum"/>
    <property type="evidence" value="ECO:0007669"/>
    <property type="project" value="UniProtKB-SubCell"/>
</dbReference>
<dbReference type="EMBL" id="SBIP01000003">
    <property type="protein sequence ID" value="RWX77025.1"/>
    <property type="molecule type" value="Genomic_DNA"/>
</dbReference>
<dbReference type="SUPFAM" id="SSF64518">
    <property type="entry name" value="Phase 1 flagellin"/>
    <property type="match status" value="1"/>
</dbReference>
<evidence type="ECO:0000313" key="6">
    <source>
        <dbReference type="EMBL" id="RWX77025.1"/>
    </source>
</evidence>
<evidence type="ECO:0000256" key="2">
    <source>
        <dbReference type="ARBA" id="ARBA00023143"/>
    </source>
</evidence>
<dbReference type="Gene3D" id="1.20.1330.10">
    <property type="entry name" value="f41 fragment of flagellin, N-terminal domain"/>
    <property type="match status" value="1"/>
</dbReference>
<dbReference type="InterPro" id="IPR001029">
    <property type="entry name" value="Flagellin_N"/>
</dbReference>
<comment type="subcellular location">
    <subcellularLocation>
        <location evidence="3">Secreted</location>
    </subcellularLocation>
    <subcellularLocation>
        <location evidence="3">Bacterial flagellum</location>
    </subcellularLocation>
</comment>
<keyword evidence="6" id="KW-0966">Cell projection</keyword>
<keyword evidence="3" id="KW-0964">Secreted</keyword>
<organism evidence="6 7">
    <name type="scientific">Neorhizobium lilium</name>
    <dbReference type="NCBI Taxonomy" id="2503024"/>
    <lineage>
        <taxon>Bacteria</taxon>
        <taxon>Pseudomonadati</taxon>
        <taxon>Pseudomonadota</taxon>
        <taxon>Alphaproteobacteria</taxon>
        <taxon>Hyphomicrobiales</taxon>
        <taxon>Rhizobiaceae</taxon>
        <taxon>Rhizobium/Agrobacterium group</taxon>
        <taxon>Neorhizobium</taxon>
    </lineage>
</organism>
<dbReference type="NCBIfam" id="NF004669">
    <property type="entry name" value="PRK06008.1"/>
    <property type="match status" value="1"/>
</dbReference>
<dbReference type="RefSeq" id="WP_128443939.1">
    <property type="nucleotide sequence ID" value="NZ_SBIP01000003.1"/>
</dbReference>
<gene>
    <name evidence="6" type="ORF">EPK99_15295</name>
</gene>
<dbReference type="GO" id="GO:0005198">
    <property type="term" value="F:structural molecule activity"/>
    <property type="evidence" value="ECO:0007669"/>
    <property type="project" value="UniProtKB-UniRule"/>
</dbReference>
<dbReference type="AlphaFoldDB" id="A0A444LFY1"/>
<evidence type="ECO:0000313" key="7">
    <source>
        <dbReference type="Proteomes" id="UP000287687"/>
    </source>
</evidence>
<dbReference type="GO" id="GO:0005576">
    <property type="term" value="C:extracellular region"/>
    <property type="evidence" value="ECO:0007669"/>
    <property type="project" value="UniProtKB-SubCell"/>
</dbReference>
<protein>
    <recommendedName>
        <fullName evidence="3">Flagellin</fullName>
    </recommendedName>
</protein>
<comment type="similarity">
    <text evidence="1 3">Belongs to the bacterial flagellin family.</text>
</comment>
<dbReference type="Pfam" id="PF00700">
    <property type="entry name" value="Flagellin_C"/>
    <property type="match status" value="1"/>
</dbReference>
<evidence type="ECO:0000256" key="1">
    <source>
        <dbReference type="ARBA" id="ARBA00005709"/>
    </source>
</evidence>
<evidence type="ECO:0000259" key="4">
    <source>
        <dbReference type="Pfam" id="PF00669"/>
    </source>
</evidence>
<proteinExistence type="inferred from homology"/>